<evidence type="ECO:0000313" key="3">
    <source>
        <dbReference type="Proteomes" id="UP001244443"/>
    </source>
</evidence>
<dbReference type="InterPro" id="IPR050553">
    <property type="entry name" value="Thioredoxin_ResA/DsbE_sf"/>
</dbReference>
<dbReference type="PANTHER" id="PTHR42852:SF13">
    <property type="entry name" value="PROTEIN DIPZ"/>
    <property type="match status" value="1"/>
</dbReference>
<dbReference type="Gene3D" id="3.40.30.10">
    <property type="entry name" value="Glutaredoxin"/>
    <property type="match status" value="1"/>
</dbReference>
<name>A0AA49JAY9_9BACT</name>
<organism evidence="2 3">
    <name type="scientific">Marivirga arenosa</name>
    <dbReference type="NCBI Taxonomy" id="3059076"/>
    <lineage>
        <taxon>Bacteria</taxon>
        <taxon>Pseudomonadati</taxon>
        <taxon>Bacteroidota</taxon>
        <taxon>Cytophagia</taxon>
        <taxon>Cytophagales</taxon>
        <taxon>Marivirgaceae</taxon>
        <taxon>Marivirga</taxon>
    </lineage>
</organism>
<dbReference type="InterPro" id="IPR013766">
    <property type="entry name" value="Thioredoxin_domain"/>
</dbReference>
<dbReference type="EMBL" id="CP129970">
    <property type="protein sequence ID" value="WKK85408.2"/>
    <property type="molecule type" value="Genomic_DNA"/>
</dbReference>
<dbReference type="InterPro" id="IPR036249">
    <property type="entry name" value="Thioredoxin-like_sf"/>
</dbReference>
<accession>A0AA49JAY9</accession>
<dbReference type="GO" id="GO:0016209">
    <property type="term" value="F:antioxidant activity"/>
    <property type="evidence" value="ECO:0007669"/>
    <property type="project" value="InterPro"/>
</dbReference>
<dbReference type="PROSITE" id="PS51352">
    <property type="entry name" value="THIOREDOXIN_2"/>
    <property type="match status" value="1"/>
</dbReference>
<keyword evidence="3" id="KW-1185">Reference proteome</keyword>
<evidence type="ECO:0000259" key="1">
    <source>
        <dbReference type="PROSITE" id="PS51352"/>
    </source>
</evidence>
<dbReference type="AlphaFoldDB" id="A0AA49JAY9"/>
<dbReference type="GO" id="GO:0016491">
    <property type="term" value="F:oxidoreductase activity"/>
    <property type="evidence" value="ECO:0007669"/>
    <property type="project" value="InterPro"/>
</dbReference>
<dbReference type="InterPro" id="IPR000866">
    <property type="entry name" value="AhpC/TSA"/>
</dbReference>
<protein>
    <submittedName>
        <fullName evidence="2">TlpA disulfide reductase family protein</fullName>
    </submittedName>
</protein>
<dbReference type="RefSeq" id="WP_308355966.1">
    <property type="nucleotide sequence ID" value="NZ_CP129970.2"/>
</dbReference>
<evidence type="ECO:0000313" key="2">
    <source>
        <dbReference type="EMBL" id="WKK85408.2"/>
    </source>
</evidence>
<dbReference type="Pfam" id="PF00578">
    <property type="entry name" value="AhpC-TSA"/>
    <property type="match status" value="1"/>
</dbReference>
<feature type="domain" description="Thioredoxin" evidence="1">
    <location>
        <begin position="10"/>
        <end position="162"/>
    </location>
</feature>
<gene>
    <name evidence="2" type="ORF">QYS48_26405</name>
</gene>
<dbReference type="SUPFAM" id="SSF52833">
    <property type="entry name" value="Thioredoxin-like"/>
    <property type="match status" value="1"/>
</dbReference>
<sequence>MKKIITVIIFLSGFIFTNQLFSQNQNIKIIDVPQLEELMKPTSSQNITVINFWATWCKPCIKELPYFVEAQAEFPEVDFIYMSLDFEENATRADKFASKKGLNPKGLYLINNLDYNSWIDKVSPEWSGAIPATLLIVDGKKFFYEKEFHEGELTSLIKQKLN</sequence>
<reference evidence="2" key="1">
    <citation type="submission" date="2023-08" db="EMBL/GenBank/DDBJ databases">
        <title>Comparative genomics and taxonomic characterization of three novel marine species of genus Marivirga.</title>
        <authorList>
            <person name="Muhammad N."/>
            <person name="Kim S.-G."/>
        </authorList>
    </citation>
    <scope>NUCLEOTIDE SEQUENCE [LARGE SCALE GENOMIC DNA]</scope>
    <source>
        <strain evidence="2">ABR2-2</strain>
    </source>
</reference>
<dbReference type="PANTHER" id="PTHR42852">
    <property type="entry name" value="THIOL:DISULFIDE INTERCHANGE PROTEIN DSBE"/>
    <property type="match status" value="1"/>
</dbReference>
<dbReference type="Proteomes" id="UP001244443">
    <property type="component" value="Chromosome"/>
</dbReference>
<dbReference type="CDD" id="cd02966">
    <property type="entry name" value="TlpA_like_family"/>
    <property type="match status" value="1"/>
</dbReference>
<proteinExistence type="predicted"/>